<dbReference type="EMBL" id="CP030041">
    <property type="protein sequence ID" value="AWW29581.1"/>
    <property type="molecule type" value="Genomic_DNA"/>
</dbReference>
<organism evidence="5 6">
    <name type="scientific">Echinicola strongylocentroti</name>
    <dbReference type="NCBI Taxonomy" id="1795355"/>
    <lineage>
        <taxon>Bacteria</taxon>
        <taxon>Pseudomonadati</taxon>
        <taxon>Bacteroidota</taxon>
        <taxon>Cytophagia</taxon>
        <taxon>Cytophagales</taxon>
        <taxon>Cyclobacteriaceae</taxon>
        <taxon>Echinicola</taxon>
    </lineage>
</organism>
<feature type="signal peptide" evidence="3">
    <location>
        <begin position="1"/>
        <end position="21"/>
    </location>
</feature>
<dbReference type="InterPro" id="IPR017850">
    <property type="entry name" value="Alkaline_phosphatase_core_sf"/>
</dbReference>
<gene>
    <name evidence="5" type="ORF">DN752_05255</name>
</gene>
<evidence type="ECO:0000313" key="6">
    <source>
        <dbReference type="Proteomes" id="UP000248688"/>
    </source>
</evidence>
<dbReference type="CDD" id="cd16146">
    <property type="entry name" value="ARS_like"/>
    <property type="match status" value="1"/>
</dbReference>
<evidence type="ECO:0000256" key="2">
    <source>
        <dbReference type="ARBA" id="ARBA00022801"/>
    </source>
</evidence>
<evidence type="ECO:0000259" key="4">
    <source>
        <dbReference type="Pfam" id="PF00884"/>
    </source>
</evidence>
<dbReference type="KEGG" id="est:DN752_05255"/>
<dbReference type="Pfam" id="PF00884">
    <property type="entry name" value="Sulfatase"/>
    <property type="match status" value="1"/>
</dbReference>
<evidence type="ECO:0000313" key="5">
    <source>
        <dbReference type="EMBL" id="AWW29581.1"/>
    </source>
</evidence>
<dbReference type="OrthoDB" id="9764377at2"/>
<dbReference type="PANTHER" id="PTHR42693">
    <property type="entry name" value="ARYLSULFATASE FAMILY MEMBER"/>
    <property type="match status" value="1"/>
</dbReference>
<dbReference type="GO" id="GO:0004065">
    <property type="term" value="F:arylsulfatase activity"/>
    <property type="evidence" value="ECO:0007669"/>
    <property type="project" value="TreeGrafter"/>
</dbReference>
<keyword evidence="3" id="KW-0732">Signal</keyword>
<keyword evidence="2" id="KW-0378">Hydrolase</keyword>
<dbReference type="AlphaFoldDB" id="A0A2Z4IER5"/>
<keyword evidence="6" id="KW-1185">Reference proteome</keyword>
<feature type="chain" id="PRO_5016269806" evidence="3">
    <location>
        <begin position="22"/>
        <end position="593"/>
    </location>
</feature>
<evidence type="ECO:0000256" key="3">
    <source>
        <dbReference type="SAM" id="SignalP"/>
    </source>
</evidence>
<comment type="similarity">
    <text evidence="1">Belongs to the sulfatase family.</text>
</comment>
<sequence length="593" mass="67142">MIMRPIALCLLLSLFTTVVFAQKADKQPNIIVVITDDQGKNDLGCEGNPIVKTPSIDQFYEESVRLINFHVSTTCAPSRGALMTGRHTNRLNVYHTISGRSLLFEDEEILPQVLAQNGYVNGHFGKWHLGDNYPFRPMDRGFQEVVRHGGGGITQGPDYWGNDYFDDTYWHNGVPTEYEGYCTDVFFSEALRFIEENKDSPFFCYISTNAPHGPLNCPEDYLDMYKDVAGLSENHQRFYGMISNIDDNFKRLRDKLDLLGLSENTILIFMSDNGTAGGNKVYDAGMSGAKGSVMEGGHRVPFYIKWPAKGIQGGKDVGQLTAHFDVLPTLVDLLDLNYTPSKKLDGKSLEPLMTDEKPEWPNRVLYVDTQRKVNLTKYKDYAVMDEKWRLVNGDALYDMGTDLKQTTNVIDHHPEVAERLALGYEKWWESIIAEKSDEKYAYIKVGTPYENPVRLMSHDILTGDLGLAWHQFGAIEPSPAAGVWKVEVMEKGTYQIKLRRFAEEADLAINATFPQAEDQRRIQKAPPASTKDDFSEAYLSLASFRETAAIPTNAKEVVFTTDLSPGKYDLEARLIDKAGKFYPAYYLYFEKIR</sequence>
<name>A0A2Z4IER5_9BACT</name>
<dbReference type="Gene3D" id="3.30.1120.10">
    <property type="match status" value="1"/>
</dbReference>
<dbReference type="InterPro" id="IPR000917">
    <property type="entry name" value="Sulfatase_N"/>
</dbReference>
<reference evidence="5 6" key="1">
    <citation type="submission" date="2018-06" db="EMBL/GenBank/DDBJ databases">
        <title>Echinicola strongylocentroti sp. nov., isolated from a sea urchin Strongylocentrotus intermedius.</title>
        <authorList>
            <person name="Bae S.S."/>
        </authorList>
    </citation>
    <scope>NUCLEOTIDE SEQUENCE [LARGE SCALE GENOMIC DNA]</scope>
    <source>
        <strain evidence="5 6">MEBiC08714</strain>
    </source>
</reference>
<proteinExistence type="inferred from homology"/>
<dbReference type="PANTHER" id="PTHR42693:SF53">
    <property type="entry name" value="ENDO-4-O-SULFATASE"/>
    <property type="match status" value="1"/>
</dbReference>
<dbReference type="Gene3D" id="3.40.720.10">
    <property type="entry name" value="Alkaline Phosphatase, subunit A"/>
    <property type="match status" value="1"/>
</dbReference>
<feature type="domain" description="Sulfatase N-terminal" evidence="4">
    <location>
        <begin position="28"/>
        <end position="335"/>
    </location>
</feature>
<protein>
    <submittedName>
        <fullName evidence="5">Arylsulfatase</fullName>
    </submittedName>
</protein>
<dbReference type="SUPFAM" id="SSF53649">
    <property type="entry name" value="Alkaline phosphatase-like"/>
    <property type="match status" value="1"/>
</dbReference>
<dbReference type="InterPro" id="IPR050738">
    <property type="entry name" value="Sulfatase"/>
</dbReference>
<accession>A0A2Z4IER5</accession>
<dbReference type="FunFam" id="3.40.720.10:FF:000070">
    <property type="entry name" value="Arylsulfatase A"/>
    <property type="match status" value="1"/>
</dbReference>
<dbReference type="Proteomes" id="UP000248688">
    <property type="component" value="Chromosome"/>
</dbReference>
<evidence type="ECO:0000256" key="1">
    <source>
        <dbReference type="ARBA" id="ARBA00008779"/>
    </source>
</evidence>